<keyword evidence="2" id="KW-0812">Transmembrane</keyword>
<keyword evidence="2" id="KW-0472">Membrane</keyword>
<name>A0AAD8UYC8_9PEZI</name>
<comment type="caution">
    <text evidence="3">The sequence shown here is derived from an EMBL/GenBank/DDBJ whole genome shotgun (WGS) entry which is preliminary data.</text>
</comment>
<evidence type="ECO:0000313" key="4">
    <source>
        <dbReference type="Proteomes" id="UP001230504"/>
    </source>
</evidence>
<feature type="transmembrane region" description="Helical" evidence="2">
    <location>
        <begin position="165"/>
        <end position="187"/>
    </location>
</feature>
<accession>A0AAD8UYC8</accession>
<gene>
    <name evidence="3" type="ORF">LY79DRAFT_594563</name>
</gene>
<dbReference type="GeneID" id="85445941"/>
<proteinExistence type="predicted"/>
<feature type="region of interest" description="Disordered" evidence="1">
    <location>
        <begin position="116"/>
        <end position="155"/>
    </location>
</feature>
<feature type="compositionally biased region" description="Pro residues" evidence="1">
    <location>
        <begin position="1"/>
        <end position="10"/>
    </location>
</feature>
<protein>
    <submittedName>
        <fullName evidence="3">Uncharacterized protein</fullName>
    </submittedName>
</protein>
<evidence type="ECO:0000256" key="2">
    <source>
        <dbReference type="SAM" id="Phobius"/>
    </source>
</evidence>
<evidence type="ECO:0000256" key="1">
    <source>
        <dbReference type="SAM" id="MobiDB-lite"/>
    </source>
</evidence>
<evidence type="ECO:0000313" key="3">
    <source>
        <dbReference type="EMBL" id="KAK1570001.1"/>
    </source>
</evidence>
<dbReference type="AlphaFoldDB" id="A0AAD8UYC8"/>
<sequence length="401" mass="42970">MSTSPPPESRPVPTWLSSPTPSSPSPSSPSCSCTVLRIRLCFPPAASAATAPRYGDTQVVNMAFGHDFVPTPDVPLSLHVRRRGPVRSVYGEVDCLPQVTAYNLYTINQEVHIGRATNPTNPALDSASDPSPSPAEFEADTEPETAQEAAGSRLLRANPPKTTHLLLGAIALTLAAAAAVIVVLYSIGTPLLVRPPPPCGREMDGTRSPPPVCKHKRAAPLTLFDDLAALITRRVNAPLPLTVTAQAVIDQHYNASHGSSDPTRGSTPITVFFIHLRETSAGLCDDATDWALESKSPMLDGLVLLCSSIHDSLVDLPTRWLETSGFMSFPYSYKSITAISSFVNALEQHDGTDAYADSSDNNNMCFYNTTSYASSPASQCKIVVFLDVRLPFKDCPRGPGR</sequence>
<dbReference type="EMBL" id="JAHLJV010000116">
    <property type="protein sequence ID" value="KAK1570001.1"/>
    <property type="molecule type" value="Genomic_DNA"/>
</dbReference>
<feature type="region of interest" description="Disordered" evidence="1">
    <location>
        <begin position="1"/>
        <end position="28"/>
    </location>
</feature>
<dbReference type="RefSeq" id="XP_060408187.1">
    <property type="nucleotide sequence ID" value="XM_060561701.1"/>
</dbReference>
<reference evidence="3" key="1">
    <citation type="submission" date="2021-06" db="EMBL/GenBank/DDBJ databases">
        <title>Comparative genomics, transcriptomics and evolutionary studies reveal genomic signatures of adaptation to plant cell wall in hemibiotrophic fungi.</title>
        <authorList>
            <consortium name="DOE Joint Genome Institute"/>
            <person name="Baroncelli R."/>
            <person name="Diaz J.F."/>
            <person name="Benocci T."/>
            <person name="Peng M."/>
            <person name="Battaglia E."/>
            <person name="Haridas S."/>
            <person name="Andreopoulos W."/>
            <person name="Labutti K."/>
            <person name="Pangilinan J."/>
            <person name="Floch G.L."/>
            <person name="Makela M.R."/>
            <person name="Henrissat B."/>
            <person name="Grigoriev I.V."/>
            <person name="Crouch J.A."/>
            <person name="De Vries R.P."/>
            <person name="Sukno S.A."/>
            <person name="Thon M.R."/>
        </authorList>
    </citation>
    <scope>NUCLEOTIDE SEQUENCE</scope>
    <source>
        <strain evidence="3">CBS 125086</strain>
    </source>
</reference>
<organism evidence="3 4">
    <name type="scientific">Colletotrichum navitas</name>
    <dbReference type="NCBI Taxonomy" id="681940"/>
    <lineage>
        <taxon>Eukaryota</taxon>
        <taxon>Fungi</taxon>
        <taxon>Dikarya</taxon>
        <taxon>Ascomycota</taxon>
        <taxon>Pezizomycotina</taxon>
        <taxon>Sordariomycetes</taxon>
        <taxon>Hypocreomycetidae</taxon>
        <taxon>Glomerellales</taxon>
        <taxon>Glomerellaceae</taxon>
        <taxon>Colletotrichum</taxon>
        <taxon>Colletotrichum graminicola species complex</taxon>
    </lineage>
</organism>
<dbReference type="Proteomes" id="UP001230504">
    <property type="component" value="Unassembled WGS sequence"/>
</dbReference>
<keyword evidence="4" id="KW-1185">Reference proteome</keyword>
<keyword evidence="2" id="KW-1133">Transmembrane helix</keyword>